<sequence length="136" mass="15074">MAKIVLIVLSLVSVTLAQRPGYAGSMPFGYPVMVTTTTTTQAPPPGATGGLGNRFGDVSTTTQRLPLEANGDAALVNQLMQLPVDQRPFWLINWQALEEHRNKPNTWQIKDNVFLDFGSAPGNRNEDYYRTPYLHK</sequence>
<organism evidence="2 5">
    <name type="scientific">Loxostege sticticalis</name>
    <name type="common">Beet webworm moth</name>
    <dbReference type="NCBI Taxonomy" id="481309"/>
    <lineage>
        <taxon>Eukaryota</taxon>
        <taxon>Metazoa</taxon>
        <taxon>Ecdysozoa</taxon>
        <taxon>Arthropoda</taxon>
        <taxon>Hexapoda</taxon>
        <taxon>Insecta</taxon>
        <taxon>Pterygota</taxon>
        <taxon>Neoptera</taxon>
        <taxon>Endopterygota</taxon>
        <taxon>Lepidoptera</taxon>
        <taxon>Glossata</taxon>
        <taxon>Ditrysia</taxon>
        <taxon>Pyraloidea</taxon>
        <taxon>Crambidae</taxon>
        <taxon>Pyraustinae</taxon>
        <taxon>Loxostege</taxon>
    </lineage>
</organism>
<evidence type="ECO:0000313" key="4">
    <source>
        <dbReference type="Proteomes" id="UP001549920"/>
    </source>
</evidence>
<dbReference type="AlphaFoldDB" id="A0ABD0SP87"/>
<evidence type="ECO:0000313" key="2">
    <source>
        <dbReference type="EMBL" id="KAL0821647.1"/>
    </source>
</evidence>
<keyword evidence="1" id="KW-0732">Signal</keyword>
<dbReference type="EMBL" id="JBEDNZ010000017">
    <property type="protein sequence ID" value="KAL0821647.1"/>
    <property type="molecule type" value="Genomic_DNA"/>
</dbReference>
<feature type="chain" id="PRO_5044722723" evidence="1">
    <location>
        <begin position="18"/>
        <end position="136"/>
    </location>
</feature>
<comment type="caution">
    <text evidence="2">The sequence shown here is derived from an EMBL/GenBank/DDBJ whole genome shotgun (WGS) entry which is preliminary data.</text>
</comment>
<proteinExistence type="predicted"/>
<gene>
    <name evidence="3" type="ORF">ABMA27_004878</name>
    <name evidence="2" type="ORF">ABMA28_005088</name>
</gene>
<keyword evidence="4" id="KW-1185">Reference proteome</keyword>
<protein>
    <submittedName>
        <fullName evidence="2">Uncharacterized protein</fullName>
    </submittedName>
</protein>
<reference evidence="4 5" key="1">
    <citation type="submission" date="2024-06" db="EMBL/GenBank/DDBJ databases">
        <title>A chromosome-level genome assembly of beet webworm, Loxostege sticticalis.</title>
        <authorList>
            <person name="Zhang Y."/>
        </authorList>
    </citation>
    <scope>NUCLEOTIDE SEQUENCE [LARGE SCALE GENOMIC DNA]</scope>
    <source>
        <strain evidence="3">AQ026</strain>
        <strain evidence="2">AQ028</strain>
        <tissue evidence="2">Male pupae</tissue>
        <tissue evidence="3">Whole body</tissue>
    </source>
</reference>
<dbReference type="EMBL" id="JBEUOH010000017">
    <property type="protein sequence ID" value="KAL0871073.1"/>
    <property type="molecule type" value="Genomic_DNA"/>
</dbReference>
<evidence type="ECO:0000256" key="1">
    <source>
        <dbReference type="SAM" id="SignalP"/>
    </source>
</evidence>
<name>A0ABD0SP87_LOXSC</name>
<evidence type="ECO:0000313" key="5">
    <source>
        <dbReference type="Proteomes" id="UP001549921"/>
    </source>
</evidence>
<feature type="signal peptide" evidence="1">
    <location>
        <begin position="1"/>
        <end position="17"/>
    </location>
</feature>
<accession>A0ABD0SP87</accession>
<dbReference type="Proteomes" id="UP001549921">
    <property type="component" value="Unassembled WGS sequence"/>
</dbReference>
<dbReference type="Proteomes" id="UP001549920">
    <property type="component" value="Unassembled WGS sequence"/>
</dbReference>
<evidence type="ECO:0000313" key="3">
    <source>
        <dbReference type="EMBL" id="KAL0871073.1"/>
    </source>
</evidence>